<accession>X6LSE9</accession>
<comment type="caution">
    <text evidence="2">The sequence shown here is derived from an EMBL/GenBank/DDBJ whole genome shotgun (WGS) entry which is preliminary data.</text>
</comment>
<evidence type="ECO:0000313" key="2">
    <source>
        <dbReference type="EMBL" id="ETO04306.1"/>
    </source>
</evidence>
<feature type="region of interest" description="Disordered" evidence="1">
    <location>
        <begin position="57"/>
        <end position="157"/>
    </location>
</feature>
<evidence type="ECO:0000313" key="3">
    <source>
        <dbReference type="Proteomes" id="UP000023152"/>
    </source>
</evidence>
<feature type="non-terminal residue" evidence="2">
    <location>
        <position position="299"/>
    </location>
</feature>
<dbReference type="Proteomes" id="UP000023152">
    <property type="component" value="Unassembled WGS sequence"/>
</dbReference>
<sequence length="299" mass="33310">KQELLKSEARANQLEKILHSIFPKNALFEWNAINAAHAFQGQQGVSAINNHPQTAAVASSSSSQFPRGSVDTSKFVPSASGPLLAESKQADDKQPSSSSSSSSSSSFSSPSSLLKNQATAPQSTNNLIAQKPIIKTNVEHETGNKEQKQGQDDEKKTEFANTKHAIEIKTLFNSGDSVELLIGMHSKWTSSGKGSLSLVLDEPLHKYRLMFKEKKKQQYLFNTYVPLESVDITTSMDIKWLLDDNRRACVRFSSEQGISKIYYMYIHIYVCVFYLLFDRLETIGANYHVCTRTVSESED</sequence>
<name>X6LSE9_RETFI</name>
<feature type="non-terminal residue" evidence="2">
    <location>
        <position position="1"/>
    </location>
</feature>
<reference evidence="2 3" key="1">
    <citation type="journal article" date="2013" name="Curr. Biol.">
        <title>The Genome of the Foraminiferan Reticulomyxa filosa.</title>
        <authorList>
            <person name="Glockner G."/>
            <person name="Hulsmann N."/>
            <person name="Schleicher M."/>
            <person name="Noegel A.A."/>
            <person name="Eichinger L."/>
            <person name="Gallinger C."/>
            <person name="Pawlowski J."/>
            <person name="Sierra R."/>
            <person name="Euteneuer U."/>
            <person name="Pillet L."/>
            <person name="Moustafa A."/>
            <person name="Platzer M."/>
            <person name="Groth M."/>
            <person name="Szafranski K."/>
            <person name="Schliwa M."/>
        </authorList>
    </citation>
    <scope>NUCLEOTIDE SEQUENCE [LARGE SCALE GENOMIC DNA]</scope>
</reference>
<dbReference type="AlphaFoldDB" id="X6LSE9"/>
<feature type="compositionally biased region" description="Low complexity" evidence="1">
    <location>
        <begin position="95"/>
        <end position="112"/>
    </location>
</feature>
<dbReference type="EMBL" id="ASPP01029540">
    <property type="protein sequence ID" value="ETO04306.1"/>
    <property type="molecule type" value="Genomic_DNA"/>
</dbReference>
<gene>
    <name evidence="2" type="ORF">RFI_33091</name>
</gene>
<proteinExistence type="predicted"/>
<feature type="compositionally biased region" description="Basic and acidic residues" evidence="1">
    <location>
        <begin position="137"/>
        <end position="157"/>
    </location>
</feature>
<organism evidence="2 3">
    <name type="scientific">Reticulomyxa filosa</name>
    <dbReference type="NCBI Taxonomy" id="46433"/>
    <lineage>
        <taxon>Eukaryota</taxon>
        <taxon>Sar</taxon>
        <taxon>Rhizaria</taxon>
        <taxon>Retaria</taxon>
        <taxon>Foraminifera</taxon>
        <taxon>Monothalamids</taxon>
        <taxon>Reticulomyxidae</taxon>
        <taxon>Reticulomyxa</taxon>
    </lineage>
</organism>
<keyword evidence="3" id="KW-1185">Reference proteome</keyword>
<feature type="compositionally biased region" description="Polar residues" evidence="1">
    <location>
        <begin position="57"/>
        <end position="72"/>
    </location>
</feature>
<protein>
    <submittedName>
        <fullName evidence="2">Uncharacterized protein</fullName>
    </submittedName>
</protein>
<feature type="compositionally biased region" description="Polar residues" evidence="1">
    <location>
        <begin position="113"/>
        <end position="128"/>
    </location>
</feature>
<evidence type="ECO:0000256" key="1">
    <source>
        <dbReference type="SAM" id="MobiDB-lite"/>
    </source>
</evidence>